<keyword evidence="2" id="KW-0812">Transmembrane</keyword>
<reference evidence="3" key="1">
    <citation type="submission" date="2021-01" db="EMBL/GenBank/DDBJ databases">
        <title>Whole genome shotgun sequence of Actinoplanes tereljensis NBRC 105297.</title>
        <authorList>
            <person name="Komaki H."/>
            <person name="Tamura T."/>
        </authorList>
    </citation>
    <scope>NUCLEOTIDE SEQUENCE</scope>
    <source>
        <strain evidence="3">NBRC 105297</strain>
    </source>
</reference>
<feature type="region of interest" description="Disordered" evidence="1">
    <location>
        <begin position="188"/>
        <end position="210"/>
    </location>
</feature>
<feature type="compositionally biased region" description="Low complexity" evidence="1">
    <location>
        <begin position="188"/>
        <end position="203"/>
    </location>
</feature>
<feature type="transmembrane region" description="Helical" evidence="2">
    <location>
        <begin position="116"/>
        <end position="135"/>
    </location>
</feature>
<gene>
    <name evidence="3" type="ORF">Ate02nite_31890</name>
</gene>
<feature type="transmembrane region" description="Helical" evidence="2">
    <location>
        <begin position="164"/>
        <end position="183"/>
    </location>
</feature>
<keyword evidence="2" id="KW-0472">Membrane</keyword>
<accession>A0A919NM30</accession>
<organism evidence="3 4">
    <name type="scientific">Paractinoplanes tereljensis</name>
    <dbReference type="NCBI Taxonomy" id="571912"/>
    <lineage>
        <taxon>Bacteria</taxon>
        <taxon>Bacillati</taxon>
        <taxon>Actinomycetota</taxon>
        <taxon>Actinomycetes</taxon>
        <taxon>Micromonosporales</taxon>
        <taxon>Micromonosporaceae</taxon>
        <taxon>Paractinoplanes</taxon>
    </lineage>
</organism>
<keyword evidence="4" id="KW-1185">Reference proteome</keyword>
<dbReference type="Proteomes" id="UP000623608">
    <property type="component" value="Unassembled WGS sequence"/>
</dbReference>
<proteinExistence type="predicted"/>
<evidence type="ECO:0000256" key="1">
    <source>
        <dbReference type="SAM" id="MobiDB-lite"/>
    </source>
</evidence>
<evidence type="ECO:0000256" key="2">
    <source>
        <dbReference type="SAM" id="Phobius"/>
    </source>
</evidence>
<sequence>MPARSGSTTVSDMTSTPLDRLLTGSLFVAPAVYLTADLLYATRGWDDPTAAVVHVLGAVGYTIVLVRLVTLGDGVLAAVLLVVGAFGAAGDVAYGFNTIHVSLGDTDLVDATGAATLIKPLGLCFPLTLLLGAVVLRGKAPTWAVTLLAVSALAWPVAHIGNIGWLAVAVNAALVTALGAVALQSPTRPAASASPSAAAIPTAEPGRSGR</sequence>
<evidence type="ECO:0000313" key="3">
    <source>
        <dbReference type="EMBL" id="GIF20459.1"/>
    </source>
</evidence>
<name>A0A919NM30_9ACTN</name>
<feature type="transmembrane region" description="Helical" evidence="2">
    <location>
        <begin position="75"/>
        <end position="96"/>
    </location>
</feature>
<feature type="transmembrane region" description="Helical" evidence="2">
    <location>
        <begin position="48"/>
        <end position="68"/>
    </location>
</feature>
<dbReference type="AlphaFoldDB" id="A0A919NM30"/>
<feature type="transmembrane region" description="Helical" evidence="2">
    <location>
        <begin position="21"/>
        <end position="42"/>
    </location>
</feature>
<feature type="transmembrane region" description="Helical" evidence="2">
    <location>
        <begin position="142"/>
        <end position="158"/>
    </location>
</feature>
<dbReference type="EMBL" id="BOMY01000022">
    <property type="protein sequence ID" value="GIF20459.1"/>
    <property type="molecule type" value="Genomic_DNA"/>
</dbReference>
<keyword evidence="2" id="KW-1133">Transmembrane helix</keyword>
<protein>
    <submittedName>
        <fullName evidence="3">Uncharacterized protein</fullName>
    </submittedName>
</protein>
<comment type="caution">
    <text evidence="3">The sequence shown here is derived from an EMBL/GenBank/DDBJ whole genome shotgun (WGS) entry which is preliminary data.</text>
</comment>
<evidence type="ECO:0000313" key="4">
    <source>
        <dbReference type="Proteomes" id="UP000623608"/>
    </source>
</evidence>